<reference evidence="2" key="2">
    <citation type="submission" date="2015-06" db="UniProtKB">
        <authorList>
            <consortium name="EnsemblMetazoa"/>
        </authorList>
    </citation>
    <scope>IDENTIFICATION</scope>
</reference>
<proteinExistence type="predicted"/>
<dbReference type="EMBL" id="CAQQ02059576">
    <property type="status" value="NOT_ANNOTATED_CDS"/>
    <property type="molecule type" value="Genomic_DNA"/>
</dbReference>
<dbReference type="HOGENOM" id="CLU_2500477_0_0_1"/>
<dbReference type="Proteomes" id="UP000015102">
    <property type="component" value="Unassembled WGS sequence"/>
</dbReference>
<keyword evidence="1" id="KW-0812">Transmembrane</keyword>
<evidence type="ECO:0000313" key="2">
    <source>
        <dbReference type="EnsemblMetazoa" id="MESCA005950-PA"/>
    </source>
</evidence>
<dbReference type="AlphaFoldDB" id="T1GQN9"/>
<evidence type="ECO:0000313" key="3">
    <source>
        <dbReference type="Proteomes" id="UP000015102"/>
    </source>
</evidence>
<reference evidence="3" key="1">
    <citation type="submission" date="2013-02" db="EMBL/GenBank/DDBJ databases">
        <authorList>
            <person name="Hughes D."/>
        </authorList>
    </citation>
    <scope>NUCLEOTIDE SEQUENCE</scope>
    <source>
        <strain>Durham</strain>
        <strain evidence="3">NC isolate 2 -- Noor lab</strain>
    </source>
</reference>
<keyword evidence="1" id="KW-1133">Transmembrane helix</keyword>
<sequence length="86" mass="9967">MREAMISRSLSGGIMKVEFMKSFSPTIIFRFDFLNFLIVFIWSSLMKVVRKLPNHAEYQVVTMNPRTVNNTYIIELLTPCNGFGID</sequence>
<dbReference type="EnsemblMetazoa" id="MESCA005950-RA">
    <property type="protein sequence ID" value="MESCA005950-PA"/>
    <property type="gene ID" value="MESCA005950"/>
</dbReference>
<name>T1GQN9_MEGSC</name>
<accession>T1GQN9</accession>
<protein>
    <submittedName>
        <fullName evidence="2">Uncharacterized protein</fullName>
    </submittedName>
</protein>
<keyword evidence="1" id="KW-0472">Membrane</keyword>
<organism evidence="2 3">
    <name type="scientific">Megaselia scalaris</name>
    <name type="common">Humpbacked fly</name>
    <name type="synonym">Phora scalaris</name>
    <dbReference type="NCBI Taxonomy" id="36166"/>
    <lineage>
        <taxon>Eukaryota</taxon>
        <taxon>Metazoa</taxon>
        <taxon>Ecdysozoa</taxon>
        <taxon>Arthropoda</taxon>
        <taxon>Hexapoda</taxon>
        <taxon>Insecta</taxon>
        <taxon>Pterygota</taxon>
        <taxon>Neoptera</taxon>
        <taxon>Endopterygota</taxon>
        <taxon>Diptera</taxon>
        <taxon>Brachycera</taxon>
        <taxon>Muscomorpha</taxon>
        <taxon>Platypezoidea</taxon>
        <taxon>Phoridae</taxon>
        <taxon>Megaseliini</taxon>
        <taxon>Megaselia</taxon>
    </lineage>
</organism>
<dbReference type="EMBL" id="CAQQ02059575">
    <property type="status" value="NOT_ANNOTATED_CDS"/>
    <property type="molecule type" value="Genomic_DNA"/>
</dbReference>
<keyword evidence="3" id="KW-1185">Reference proteome</keyword>
<evidence type="ECO:0000256" key="1">
    <source>
        <dbReference type="SAM" id="Phobius"/>
    </source>
</evidence>
<feature type="transmembrane region" description="Helical" evidence="1">
    <location>
        <begin position="27"/>
        <end position="45"/>
    </location>
</feature>